<protein>
    <submittedName>
        <fullName evidence="1">Uncharacterized protein</fullName>
    </submittedName>
</protein>
<comment type="caution">
    <text evidence="1">The sequence shown here is derived from an EMBL/GenBank/DDBJ whole genome shotgun (WGS) entry which is preliminary data.</text>
</comment>
<dbReference type="AlphaFoldDB" id="A0A8H7W2R0"/>
<reference evidence="1" key="1">
    <citation type="submission" date="2021-02" db="EMBL/GenBank/DDBJ databases">
        <title>Genome sequence Cadophora malorum strain M34.</title>
        <authorList>
            <person name="Stefanovic E."/>
            <person name="Vu D."/>
            <person name="Scully C."/>
            <person name="Dijksterhuis J."/>
            <person name="Roader J."/>
            <person name="Houbraken J."/>
        </authorList>
    </citation>
    <scope>NUCLEOTIDE SEQUENCE</scope>
    <source>
        <strain evidence="1">M34</strain>
    </source>
</reference>
<gene>
    <name evidence="1" type="ORF">IFR04_011859</name>
</gene>
<dbReference type="Proteomes" id="UP000664132">
    <property type="component" value="Unassembled WGS sequence"/>
</dbReference>
<evidence type="ECO:0000313" key="2">
    <source>
        <dbReference type="Proteomes" id="UP000664132"/>
    </source>
</evidence>
<dbReference type="EMBL" id="JAFJYH010000240">
    <property type="protein sequence ID" value="KAG4414985.1"/>
    <property type="molecule type" value="Genomic_DNA"/>
</dbReference>
<name>A0A8H7W2R0_9HELO</name>
<evidence type="ECO:0000313" key="1">
    <source>
        <dbReference type="EMBL" id="KAG4414985.1"/>
    </source>
</evidence>
<proteinExistence type="predicted"/>
<keyword evidence="2" id="KW-1185">Reference proteome</keyword>
<organism evidence="1 2">
    <name type="scientific">Cadophora malorum</name>
    <dbReference type="NCBI Taxonomy" id="108018"/>
    <lineage>
        <taxon>Eukaryota</taxon>
        <taxon>Fungi</taxon>
        <taxon>Dikarya</taxon>
        <taxon>Ascomycota</taxon>
        <taxon>Pezizomycotina</taxon>
        <taxon>Leotiomycetes</taxon>
        <taxon>Helotiales</taxon>
        <taxon>Ploettnerulaceae</taxon>
        <taxon>Cadophora</taxon>
    </lineage>
</organism>
<dbReference type="OrthoDB" id="3466524at2759"/>
<accession>A0A8H7W2R0</accession>
<sequence>MFFNGTINGEQVTGHGSIEQIFAQQSAKNPAFVIPEPIAAEKYELVPRYKTKTNCIPVHIRTGVELLAVSSVMESGTSTMLRNPALSGLDPALASHTPTTRPSLSATTASSIIITVASTSPPMLRISSTNARCTRERTRHGELEVRSGILTDTTLLSDMRRAAAD</sequence>